<comment type="caution">
    <text evidence="4">The sequence shown here is derived from an EMBL/GenBank/DDBJ whole genome shotgun (WGS) entry which is preliminary data.</text>
</comment>
<evidence type="ECO:0000256" key="2">
    <source>
        <dbReference type="ARBA" id="ARBA00023002"/>
    </source>
</evidence>
<name>A0A2U2PD48_9SPHI</name>
<proteinExistence type="inferred from homology"/>
<dbReference type="Proteomes" id="UP000245647">
    <property type="component" value="Unassembled WGS sequence"/>
</dbReference>
<sequence>MNITNKTILITGGGSGIGFETAKLLSEKGNKVIILGRTAEKLQKAANTLTNTTAITCDITSEADVDNLIKEINVNYPELSILINNAGKAFVYQHSETAGAVDKARQEMETNYFSLVSLTEKLLPVLKKQPEAAVINVTSIVAYSPVTVIPSYSDSKAAVHSYTLSLRYTLAQDTNIKVFELMPPTVNTEFSKEIGGEERGMPASEVAEGLLKGIEQDQYEIGVGLTVGFRDQFFTTEEKAFQAINQR</sequence>
<dbReference type="Pfam" id="PF00106">
    <property type="entry name" value="adh_short"/>
    <property type="match status" value="1"/>
</dbReference>
<evidence type="ECO:0000256" key="1">
    <source>
        <dbReference type="ARBA" id="ARBA00006484"/>
    </source>
</evidence>
<dbReference type="Gene3D" id="3.40.50.720">
    <property type="entry name" value="NAD(P)-binding Rossmann-like Domain"/>
    <property type="match status" value="1"/>
</dbReference>
<evidence type="ECO:0000313" key="4">
    <source>
        <dbReference type="EMBL" id="PWG79280.1"/>
    </source>
</evidence>
<dbReference type="RefSeq" id="WP_109417296.1">
    <property type="nucleotide sequence ID" value="NZ_QEAS01000016.1"/>
</dbReference>
<protein>
    <submittedName>
        <fullName evidence="4">Short-chain dehydrogenase</fullName>
    </submittedName>
</protein>
<evidence type="ECO:0000256" key="3">
    <source>
        <dbReference type="RuleBase" id="RU000363"/>
    </source>
</evidence>
<organism evidence="4 5">
    <name type="scientific">Pararcticibacter amylolyticus</name>
    <dbReference type="NCBI Taxonomy" id="2173175"/>
    <lineage>
        <taxon>Bacteria</taxon>
        <taxon>Pseudomonadati</taxon>
        <taxon>Bacteroidota</taxon>
        <taxon>Sphingobacteriia</taxon>
        <taxon>Sphingobacteriales</taxon>
        <taxon>Sphingobacteriaceae</taxon>
        <taxon>Pararcticibacter</taxon>
    </lineage>
</organism>
<evidence type="ECO:0000313" key="5">
    <source>
        <dbReference type="Proteomes" id="UP000245647"/>
    </source>
</evidence>
<dbReference type="EMBL" id="QEAS01000016">
    <property type="protein sequence ID" value="PWG79280.1"/>
    <property type="molecule type" value="Genomic_DNA"/>
</dbReference>
<dbReference type="AlphaFoldDB" id="A0A2U2PD48"/>
<dbReference type="PANTHER" id="PTHR44196">
    <property type="entry name" value="DEHYDROGENASE/REDUCTASE SDR FAMILY MEMBER 7B"/>
    <property type="match status" value="1"/>
</dbReference>
<keyword evidence="2" id="KW-0560">Oxidoreductase</keyword>
<dbReference type="PRINTS" id="PR00081">
    <property type="entry name" value="GDHRDH"/>
</dbReference>
<dbReference type="PRINTS" id="PR00080">
    <property type="entry name" value="SDRFAMILY"/>
</dbReference>
<dbReference type="OrthoDB" id="9810734at2"/>
<dbReference type="GO" id="GO:0016020">
    <property type="term" value="C:membrane"/>
    <property type="evidence" value="ECO:0007669"/>
    <property type="project" value="TreeGrafter"/>
</dbReference>
<dbReference type="GO" id="GO:0016491">
    <property type="term" value="F:oxidoreductase activity"/>
    <property type="evidence" value="ECO:0007669"/>
    <property type="project" value="UniProtKB-KW"/>
</dbReference>
<accession>A0A2U2PD48</accession>
<reference evidence="4 5" key="1">
    <citation type="submission" date="2018-04" db="EMBL/GenBank/DDBJ databases">
        <title>Pedobacter chongqingensis sp. nov., isolated from a rottenly hemp rope.</title>
        <authorList>
            <person name="Cai Y."/>
        </authorList>
    </citation>
    <scope>NUCLEOTIDE SEQUENCE [LARGE SCALE GENOMIC DNA]</scope>
    <source>
        <strain evidence="4 5">FJ4-8</strain>
    </source>
</reference>
<comment type="similarity">
    <text evidence="1 3">Belongs to the short-chain dehydrogenases/reductases (SDR) family.</text>
</comment>
<dbReference type="InterPro" id="IPR036291">
    <property type="entry name" value="NAD(P)-bd_dom_sf"/>
</dbReference>
<dbReference type="SUPFAM" id="SSF51735">
    <property type="entry name" value="NAD(P)-binding Rossmann-fold domains"/>
    <property type="match status" value="1"/>
</dbReference>
<gene>
    <name evidence="4" type="ORF">DDR33_18330</name>
</gene>
<dbReference type="PANTHER" id="PTHR44196:SF1">
    <property type="entry name" value="DEHYDROGENASE_REDUCTASE SDR FAMILY MEMBER 7B"/>
    <property type="match status" value="1"/>
</dbReference>
<dbReference type="InterPro" id="IPR002347">
    <property type="entry name" value="SDR_fam"/>
</dbReference>
<keyword evidence="5" id="KW-1185">Reference proteome</keyword>